<accession>A0A8H8CGC1</accession>
<dbReference type="EMBL" id="JAFIQS010000010">
    <property type="protein sequence ID" value="KAG5165257.1"/>
    <property type="molecule type" value="Genomic_DNA"/>
</dbReference>
<evidence type="ECO:0000313" key="1">
    <source>
        <dbReference type="EMBL" id="KAG5165257.1"/>
    </source>
</evidence>
<gene>
    <name evidence="1" type="ORF">JR316_009953</name>
</gene>
<dbReference type="Gene3D" id="3.30.70.100">
    <property type="match status" value="2"/>
</dbReference>
<evidence type="ECO:0008006" key="2">
    <source>
        <dbReference type="Google" id="ProtNLM"/>
    </source>
</evidence>
<dbReference type="AlphaFoldDB" id="A0A8H8CGC1"/>
<proteinExistence type="predicted"/>
<organism evidence="1">
    <name type="scientific">Psilocybe cubensis</name>
    <name type="common">Psychedelic mushroom</name>
    <name type="synonym">Stropharia cubensis</name>
    <dbReference type="NCBI Taxonomy" id="181762"/>
    <lineage>
        <taxon>Eukaryota</taxon>
        <taxon>Fungi</taxon>
        <taxon>Dikarya</taxon>
        <taxon>Basidiomycota</taxon>
        <taxon>Agaricomycotina</taxon>
        <taxon>Agaricomycetes</taxon>
        <taxon>Agaricomycetidae</taxon>
        <taxon>Agaricales</taxon>
        <taxon>Agaricineae</taxon>
        <taxon>Strophariaceae</taxon>
        <taxon>Psilocybe</taxon>
    </lineage>
</organism>
<name>A0A8H8CGC1_PSICU</name>
<comment type="caution">
    <text evidence="1">The sequence shown here is derived from an EMBL/GenBank/DDBJ whole genome shotgun (WGS) entry which is preliminary data.</text>
</comment>
<sequence>MPIVEIAHWAAVKNVKENGCKLLKPALETLKKQKGCLGVRYGFVEEHHKLFVYLFVVWDKYEDHAAFMKQPDYPGVLGIEQCISEGGIDVNHVEFTGDFNKALNAPVMEVSVINTKKGTVKELVIGYIDTLAAKVAAKNVKYEPTWGTARENDNRFYVLIGWDSVDAHKHAINDPNYFHPFDDDLKAAASLKTFHIHLEKEKT</sequence>
<reference evidence="1" key="1">
    <citation type="submission" date="2021-02" db="EMBL/GenBank/DDBJ databases">
        <title>Psilocybe cubensis genome.</title>
        <authorList>
            <person name="Mckernan K.J."/>
            <person name="Crawford S."/>
            <person name="Trippe A."/>
            <person name="Kane L.T."/>
            <person name="Mclaughlin S."/>
        </authorList>
    </citation>
    <scope>NUCLEOTIDE SEQUENCE [LARGE SCALE GENOMIC DNA]</scope>
    <source>
        <strain evidence="1">MGC-MH-2018</strain>
    </source>
</reference>
<protein>
    <recommendedName>
        <fullName evidence="2">ABM domain-containing protein</fullName>
    </recommendedName>
</protein>
<dbReference type="OrthoDB" id="3830579at2759"/>